<evidence type="ECO:0000313" key="3">
    <source>
        <dbReference type="Proteomes" id="UP000241107"/>
    </source>
</evidence>
<reference evidence="2 3" key="1">
    <citation type="submission" date="2018-03" db="EMBL/GenBank/DDBJ databases">
        <title>Candida pseudohaemulonii genome assembly and annotation.</title>
        <authorList>
            <person name="Munoz J.F."/>
            <person name="Gade L.G."/>
            <person name="Chow N.A."/>
            <person name="Litvintseva A.P."/>
            <person name="Loparev V.N."/>
            <person name="Cuomo C.A."/>
        </authorList>
    </citation>
    <scope>NUCLEOTIDE SEQUENCE [LARGE SCALE GENOMIC DNA]</scope>
    <source>
        <strain evidence="2 3">B12108</strain>
    </source>
</reference>
<feature type="compositionally biased region" description="Polar residues" evidence="1">
    <location>
        <begin position="537"/>
        <end position="547"/>
    </location>
</feature>
<feature type="region of interest" description="Disordered" evidence="1">
    <location>
        <begin position="534"/>
        <end position="664"/>
    </location>
</feature>
<feature type="compositionally biased region" description="Polar residues" evidence="1">
    <location>
        <begin position="630"/>
        <end position="651"/>
    </location>
</feature>
<dbReference type="VEuPathDB" id="FungiDB:C7M61_000877"/>
<gene>
    <name evidence="2" type="ORF">C7M61_000877</name>
</gene>
<feature type="compositionally biased region" description="Polar residues" evidence="1">
    <location>
        <begin position="157"/>
        <end position="179"/>
    </location>
</feature>
<feature type="compositionally biased region" description="Polar residues" evidence="1">
    <location>
        <begin position="193"/>
        <end position="208"/>
    </location>
</feature>
<dbReference type="OrthoDB" id="4080041at2759"/>
<feature type="compositionally biased region" description="Low complexity" evidence="1">
    <location>
        <begin position="587"/>
        <end position="600"/>
    </location>
</feature>
<feature type="compositionally biased region" description="Low complexity" evidence="1">
    <location>
        <begin position="180"/>
        <end position="191"/>
    </location>
</feature>
<dbReference type="Proteomes" id="UP000241107">
    <property type="component" value="Unassembled WGS sequence"/>
</dbReference>
<sequence length="784" mass="87782">MSVLQRKIRNYLDLKRDLESQYKSVIKSTGDSNPGLQDLYEFDQLCYLYHALKSYYDISRSNWDLDYRNLLDDLASIVLRMEDKIPIADILAQAPKLTVVRRQLRENAKEGGKVAFSMVLLNADMESFRLIVMSLDLNHVDVDSTSLRQLSLKAETPEQQGKTVSTTSTSEQPAPSKQHATQPQTTTPRATNEQKQTEGTLPTAQTAPQPKGTLPGAVVPPAVQATNQQTPQTSRYSPNNRRTPGSLSQPSPSLHTPTASASQKRPTSPESSPQKRPKQVFFTHLNDWTPEHVQCVFRCAIMAPHRVSESIQEGFEKSFNIKISLEAAHALQLHYGILPETMNDYKYYMQSFHTVASKFFANRQHYVTEPWAELKKLFLRKTNLQLSDDNVKGRYELFILHRQTYGPQGEPPAYYENAWNEFKRIYSFRQSQQKDTGKSFFASANANQGGASKSAIPPKPHNPIFWSIRATLELVRAQGTIAATKPGRILEVQKHLRSAGFDFSLEEIITKLSERGVMNSVNDLQRMLEREKLKQRQLAQNGQNPTLQGFGMSNAPSIPGSQAPSSQASLSQAPSSQAPSSPPVPPAQTQQAQPISTTATNGLHGNKPNVPSAISASQVSSTQPEKKSPQADSVKQPAASSLTARSPSSDSDLPKGVRRVSANVGQKPNHFDNLITKVTDAVRPNWHYLNRFKNLPVTAFWDYDKNLTITSTVDHISQISENTQNPTERVARANLIKLIMLRFLRKHLIIVTEEYLEARLIKMMEKDVFDAAACRLINDQIMKK</sequence>
<evidence type="ECO:0000256" key="1">
    <source>
        <dbReference type="SAM" id="MobiDB-lite"/>
    </source>
</evidence>
<dbReference type="STRING" id="418784.A0A2P7YZ20"/>
<evidence type="ECO:0000313" key="2">
    <source>
        <dbReference type="EMBL" id="PSK41202.1"/>
    </source>
</evidence>
<comment type="caution">
    <text evidence="2">The sequence shown here is derived from an EMBL/GenBank/DDBJ whole genome shotgun (WGS) entry which is preliminary data.</text>
</comment>
<feature type="compositionally biased region" description="Low complexity" evidence="1">
    <location>
        <begin position="555"/>
        <end position="579"/>
    </location>
</feature>
<name>A0A2P7YZ20_9ASCO</name>
<dbReference type="AlphaFoldDB" id="A0A2P7YZ20"/>
<dbReference type="EMBL" id="PYFQ01000001">
    <property type="protein sequence ID" value="PSK41202.1"/>
    <property type="molecule type" value="Genomic_DNA"/>
</dbReference>
<feature type="compositionally biased region" description="Polar residues" evidence="1">
    <location>
        <begin position="612"/>
        <end position="623"/>
    </location>
</feature>
<dbReference type="RefSeq" id="XP_024715901.1">
    <property type="nucleotide sequence ID" value="XM_024856302.1"/>
</dbReference>
<protein>
    <submittedName>
        <fullName evidence="2">Uncharacterized protein</fullName>
    </submittedName>
</protein>
<organism evidence="2 3">
    <name type="scientific">Candidozyma pseudohaemuli</name>
    <dbReference type="NCBI Taxonomy" id="418784"/>
    <lineage>
        <taxon>Eukaryota</taxon>
        <taxon>Fungi</taxon>
        <taxon>Dikarya</taxon>
        <taxon>Ascomycota</taxon>
        <taxon>Saccharomycotina</taxon>
        <taxon>Pichiomycetes</taxon>
        <taxon>Metschnikowiaceae</taxon>
        <taxon>Candidozyma</taxon>
    </lineage>
</organism>
<keyword evidence="3" id="KW-1185">Reference proteome</keyword>
<feature type="region of interest" description="Disordered" evidence="1">
    <location>
        <begin position="151"/>
        <end position="277"/>
    </location>
</feature>
<dbReference type="GeneID" id="36564269"/>
<feature type="compositionally biased region" description="Polar residues" evidence="1">
    <location>
        <begin position="224"/>
        <end position="274"/>
    </location>
</feature>
<accession>A0A2P7YZ20</accession>
<proteinExistence type="predicted"/>